<dbReference type="SMART" id="SM00451">
    <property type="entry name" value="ZnF_U1"/>
    <property type="match status" value="1"/>
</dbReference>
<evidence type="ECO:0000259" key="8">
    <source>
        <dbReference type="PROSITE" id="PS50171"/>
    </source>
</evidence>
<dbReference type="InterPro" id="IPR036236">
    <property type="entry name" value="Znf_C2H2_sf"/>
</dbReference>
<evidence type="ECO:0000313" key="10">
    <source>
        <dbReference type="Proteomes" id="UP001153954"/>
    </source>
</evidence>
<dbReference type="PANTHER" id="PTHR13173">
    <property type="entry name" value="WW DOMAIN BINDING PROTEIN 4"/>
    <property type="match status" value="1"/>
</dbReference>
<dbReference type="GO" id="GO:0003723">
    <property type="term" value="F:RNA binding"/>
    <property type="evidence" value="ECO:0007669"/>
    <property type="project" value="TreeGrafter"/>
</dbReference>
<dbReference type="PROSITE" id="PS50171">
    <property type="entry name" value="ZF_MATRIN"/>
    <property type="match status" value="1"/>
</dbReference>
<feature type="region of interest" description="Disordered" evidence="6">
    <location>
        <begin position="176"/>
        <end position="240"/>
    </location>
</feature>
<accession>A0AAU9VEV9</accession>
<comment type="caution">
    <text evidence="9">The sequence shown here is derived from an EMBL/GenBank/DDBJ whole genome shotgun (WGS) entry which is preliminary data.</text>
</comment>
<dbReference type="Gene3D" id="2.20.70.10">
    <property type="match status" value="1"/>
</dbReference>
<dbReference type="GO" id="GO:0008270">
    <property type="term" value="F:zinc ion binding"/>
    <property type="evidence" value="ECO:0007669"/>
    <property type="project" value="UniProtKB-KW"/>
</dbReference>
<proteinExistence type="predicted"/>
<dbReference type="InterPro" id="IPR013085">
    <property type="entry name" value="U1-CZ_Znf_C2H2"/>
</dbReference>
<evidence type="ECO:0000313" key="9">
    <source>
        <dbReference type="EMBL" id="CAH2108156.1"/>
    </source>
</evidence>
<evidence type="ECO:0000256" key="6">
    <source>
        <dbReference type="SAM" id="MobiDB-lite"/>
    </source>
</evidence>
<feature type="domain" description="WW" evidence="7">
    <location>
        <begin position="140"/>
        <end position="168"/>
    </location>
</feature>
<dbReference type="SMART" id="SM00456">
    <property type="entry name" value="WW"/>
    <property type="match status" value="1"/>
</dbReference>
<organism evidence="9 10">
    <name type="scientific">Euphydryas editha</name>
    <name type="common">Edith's checkerspot</name>
    <dbReference type="NCBI Taxonomy" id="104508"/>
    <lineage>
        <taxon>Eukaryota</taxon>
        <taxon>Metazoa</taxon>
        <taxon>Ecdysozoa</taxon>
        <taxon>Arthropoda</taxon>
        <taxon>Hexapoda</taxon>
        <taxon>Insecta</taxon>
        <taxon>Pterygota</taxon>
        <taxon>Neoptera</taxon>
        <taxon>Endopterygota</taxon>
        <taxon>Lepidoptera</taxon>
        <taxon>Glossata</taxon>
        <taxon>Ditrysia</taxon>
        <taxon>Papilionoidea</taxon>
        <taxon>Nymphalidae</taxon>
        <taxon>Nymphalinae</taxon>
        <taxon>Euphydryas</taxon>
    </lineage>
</organism>
<keyword evidence="2" id="KW-0479">Metal-binding</keyword>
<dbReference type="InterPro" id="IPR001202">
    <property type="entry name" value="WW_dom"/>
</dbReference>
<dbReference type="AlphaFoldDB" id="A0AAU9VEV9"/>
<dbReference type="GO" id="GO:0000398">
    <property type="term" value="P:mRNA splicing, via spliceosome"/>
    <property type="evidence" value="ECO:0007669"/>
    <property type="project" value="InterPro"/>
</dbReference>
<comment type="subcellular location">
    <subcellularLocation>
        <location evidence="1">Nucleus</location>
    </subcellularLocation>
</comment>
<dbReference type="PROSITE" id="PS01159">
    <property type="entry name" value="WW_DOMAIN_1"/>
    <property type="match status" value="1"/>
</dbReference>
<dbReference type="PROSITE" id="PS50020">
    <property type="entry name" value="WW_DOMAIN_2"/>
    <property type="match status" value="1"/>
</dbReference>
<evidence type="ECO:0000256" key="4">
    <source>
        <dbReference type="ARBA" id="ARBA00022833"/>
    </source>
</evidence>
<dbReference type="GO" id="GO:0071011">
    <property type="term" value="C:precatalytic spliceosome"/>
    <property type="evidence" value="ECO:0007669"/>
    <property type="project" value="TreeGrafter"/>
</dbReference>
<keyword evidence="10" id="KW-1185">Reference proteome</keyword>
<dbReference type="SUPFAM" id="SSF51045">
    <property type="entry name" value="WW domain"/>
    <property type="match status" value="1"/>
</dbReference>
<dbReference type="InterPro" id="IPR040023">
    <property type="entry name" value="WBP4"/>
</dbReference>
<evidence type="ECO:0000256" key="1">
    <source>
        <dbReference type="ARBA" id="ARBA00004123"/>
    </source>
</evidence>
<dbReference type="PANTHER" id="PTHR13173:SF10">
    <property type="entry name" value="WW DOMAIN-BINDING PROTEIN 4"/>
    <property type="match status" value="1"/>
</dbReference>
<evidence type="ECO:0000256" key="5">
    <source>
        <dbReference type="ARBA" id="ARBA00023242"/>
    </source>
</evidence>
<dbReference type="Proteomes" id="UP001153954">
    <property type="component" value="Unassembled WGS sequence"/>
</dbReference>
<feature type="compositionally biased region" description="Basic and acidic residues" evidence="6">
    <location>
        <begin position="176"/>
        <end position="187"/>
    </location>
</feature>
<gene>
    <name evidence="9" type="ORF">EEDITHA_LOCUS22119</name>
</gene>
<keyword evidence="3" id="KW-0863">Zinc-finger</keyword>
<feature type="domain" description="Matrin-type" evidence="8">
    <location>
        <begin position="32"/>
        <end position="63"/>
    </location>
</feature>
<dbReference type="SUPFAM" id="SSF57667">
    <property type="entry name" value="beta-beta-alpha zinc fingers"/>
    <property type="match status" value="1"/>
</dbReference>
<feature type="compositionally biased region" description="Basic and acidic residues" evidence="6">
    <location>
        <begin position="197"/>
        <end position="223"/>
    </location>
</feature>
<evidence type="ECO:0000259" key="7">
    <source>
        <dbReference type="PROSITE" id="PS50020"/>
    </source>
</evidence>
<keyword evidence="4" id="KW-0862">Zinc</keyword>
<keyword evidence="5" id="KW-0539">Nucleus</keyword>
<reference evidence="9" key="1">
    <citation type="submission" date="2022-03" db="EMBL/GenBank/DDBJ databases">
        <authorList>
            <person name="Tunstrom K."/>
        </authorList>
    </citation>
    <scope>NUCLEOTIDE SEQUENCE</scope>
</reference>
<dbReference type="InterPro" id="IPR036020">
    <property type="entry name" value="WW_dom_sf"/>
</dbReference>
<evidence type="ECO:0008006" key="11">
    <source>
        <dbReference type="Google" id="ProtNLM"/>
    </source>
</evidence>
<protein>
    <recommendedName>
        <fullName evidence="11">WW domain-binding protein 4</fullName>
    </recommendedName>
</protein>
<dbReference type="InterPro" id="IPR000690">
    <property type="entry name" value="Matrin/U1-C_Znf_C2H2"/>
</dbReference>
<sequence length="311" mass="36343">MQKEGKHLFPIRIDNRHFFQTKTTYWKSQDRKYCDFCKCWFADNKVSISFHENGKKHKENVKKHINQLSKRSAKEFKQKEKIQDDIKKMEAAAMTAYLKDIQNNADLTSQSINEMLEVSGNTSKDIVISSSSAAKDIPVWKEVKNEDNNSTYFWNTQTNETTWDPPDNYVSLAQQEEQKLKDKEEQKRQKKIKKQKQKEAAMEVKAHMTRESMRELAVDKDKPPPTASVPFGPVTMSKPYGSWKPVVKEPEQKIDLQLPKSQKEVIPPPVVLEPEIVQFKEKRIESLGDGPVEFKKRKLNKRNMRQKLDDD</sequence>
<dbReference type="InterPro" id="IPR003604">
    <property type="entry name" value="Matrin/U1-like-C_Znf_C2H2"/>
</dbReference>
<evidence type="ECO:0000256" key="2">
    <source>
        <dbReference type="ARBA" id="ARBA00022723"/>
    </source>
</evidence>
<dbReference type="Gene3D" id="3.30.160.60">
    <property type="entry name" value="Classic Zinc Finger"/>
    <property type="match status" value="1"/>
</dbReference>
<dbReference type="EMBL" id="CAKOGL010000031">
    <property type="protein sequence ID" value="CAH2108156.1"/>
    <property type="molecule type" value="Genomic_DNA"/>
</dbReference>
<dbReference type="CDD" id="cd00201">
    <property type="entry name" value="WW"/>
    <property type="match status" value="1"/>
</dbReference>
<dbReference type="Pfam" id="PF06220">
    <property type="entry name" value="zf-U1"/>
    <property type="match status" value="1"/>
</dbReference>
<evidence type="ECO:0000256" key="3">
    <source>
        <dbReference type="ARBA" id="ARBA00022771"/>
    </source>
</evidence>
<name>A0AAU9VEV9_EUPED</name>